<dbReference type="Proteomes" id="UP001224890">
    <property type="component" value="Unassembled WGS sequence"/>
</dbReference>
<keyword evidence="3" id="KW-1185">Reference proteome</keyword>
<keyword evidence="1" id="KW-0472">Membrane</keyword>
<evidence type="ECO:0000313" key="3">
    <source>
        <dbReference type="Proteomes" id="UP001224890"/>
    </source>
</evidence>
<dbReference type="GeneID" id="85451283"/>
<dbReference type="RefSeq" id="XP_060425140.1">
    <property type="nucleotide sequence ID" value="XM_060566757.1"/>
</dbReference>
<accession>A0AAJ0EQ24</accession>
<feature type="transmembrane region" description="Helical" evidence="1">
    <location>
        <begin position="102"/>
        <end position="122"/>
    </location>
</feature>
<reference evidence="2" key="1">
    <citation type="submission" date="2021-06" db="EMBL/GenBank/DDBJ databases">
        <title>Comparative genomics, transcriptomics and evolutionary studies reveal genomic signatures of adaptation to plant cell wall in hemibiotrophic fungi.</title>
        <authorList>
            <consortium name="DOE Joint Genome Institute"/>
            <person name="Baroncelli R."/>
            <person name="Diaz J.F."/>
            <person name="Benocci T."/>
            <person name="Peng M."/>
            <person name="Battaglia E."/>
            <person name="Haridas S."/>
            <person name="Andreopoulos W."/>
            <person name="Labutti K."/>
            <person name="Pangilinan J."/>
            <person name="Floch G.L."/>
            <person name="Makela M.R."/>
            <person name="Henrissat B."/>
            <person name="Grigoriev I.V."/>
            <person name="Crouch J.A."/>
            <person name="De Vries R.P."/>
            <person name="Sukno S.A."/>
            <person name="Thon M.R."/>
        </authorList>
    </citation>
    <scope>NUCLEOTIDE SEQUENCE</scope>
    <source>
        <strain evidence="2">CBS 193.32</strain>
    </source>
</reference>
<keyword evidence="1" id="KW-1133">Transmembrane helix</keyword>
<evidence type="ECO:0008006" key="4">
    <source>
        <dbReference type="Google" id="ProtNLM"/>
    </source>
</evidence>
<organism evidence="2 3">
    <name type="scientific">Colletotrichum godetiae</name>
    <dbReference type="NCBI Taxonomy" id="1209918"/>
    <lineage>
        <taxon>Eukaryota</taxon>
        <taxon>Fungi</taxon>
        <taxon>Dikarya</taxon>
        <taxon>Ascomycota</taxon>
        <taxon>Pezizomycotina</taxon>
        <taxon>Sordariomycetes</taxon>
        <taxon>Hypocreomycetidae</taxon>
        <taxon>Glomerellales</taxon>
        <taxon>Glomerellaceae</taxon>
        <taxon>Colletotrichum</taxon>
        <taxon>Colletotrichum acutatum species complex</taxon>
    </lineage>
</organism>
<feature type="transmembrane region" description="Helical" evidence="1">
    <location>
        <begin position="134"/>
        <end position="157"/>
    </location>
</feature>
<protein>
    <recommendedName>
        <fullName evidence="4">Transmembrane protein</fullName>
    </recommendedName>
</protein>
<keyword evidence="1" id="KW-0812">Transmembrane</keyword>
<dbReference type="AlphaFoldDB" id="A0AAJ0EQ24"/>
<name>A0AAJ0EQ24_9PEZI</name>
<evidence type="ECO:0000313" key="2">
    <source>
        <dbReference type="EMBL" id="KAK1671137.1"/>
    </source>
</evidence>
<gene>
    <name evidence="2" type="ORF">BDP55DRAFT_319905</name>
</gene>
<feature type="transmembrane region" description="Helical" evidence="1">
    <location>
        <begin position="224"/>
        <end position="243"/>
    </location>
</feature>
<evidence type="ECO:0000256" key="1">
    <source>
        <dbReference type="SAM" id="Phobius"/>
    </source>
</evidence>
<proteinExistence type="predicted"/>
<sequence>MKMGNEGDPGVQVGYASAPHSQWRATGTNGSRFPPPLPTAQSWTGHNHNKEKTWNSAGTFSLFKTLGNSKNSASTSSRPPVRSRVWPVSSPGWFKPENGGTVIFAGHVVLIIFEAIAVVISSQSLERVKKFPSLVLRAELACLLSLISMCAEVGIWIMTTLAACSYVGMALSAACAALLCLNATATGSYLIFAMRANSDKALCDEYGKNSAECWAGLRMGMAVGVLRVLLLPVGVVIVTGYFMRRRSKKNKR</sequence>
<dbReference type="EMBL" id="JAHMHR010000050">
    <property type="protein sequence ID" value="KAK1671137.1"/>
    <property type="molecule type" value="Genomic_DNA"/>
</dbReference>
<comment type="caution">
    <text evidence="2">The sequence shown here is derived from an EMBL/GenBank/DDBJ whole genome shotgun (WGS) entry which is preliminary data.</text>
</comment>
<feature type="transmembrane region" description="Helical" evidence="1">
    <location>
        <begin position="169"/>
        <end position="192"/>
    </location>
</feature>